<dbReference type="GO" id="GO:0016791">
    <property type="term" value="F:phosphatase activity"/>
    <property type="evidence" value="ECO:0007669"/>
    <property type="project" value="TreeGrafter"/>
</dbReference>
<protein>
    <recommendedName>
        <fullName evidence="6">Phosphoglycerate mutase-like protein</fullName>
    </recommendedName>
</protein>
<dbReference type="GO" id="GO:0005737">
    <property type="term" value="C:cytoplasm"/>
    <property type="evidence" value="ECO:0007669"/>
    <property type="project" value="TreeGrafter"/>
</dbReference>
<proteinExistence type="inferred from homology"/>
<reference evidence="4" key="2">
    <citation type="submission" date="2020-11" db="EMBL/GenBank/DDBJ databases">
        <authorList>
            <person name="Cecchin M."/>
            <person name="Marcolungo L."/>
            <person name="Rossato M."/>
            <person name="Girolomoni L."/>
            <person name="Cosentino E."/>
            <person name="Cuine S."/>
            <person name="Li-Beisson Y."/>
            <person name="Delledonne M."/>
            <person name="Ballottari M."/>
        </authorList>
    </citation>
    <scope>NUCLEOTIDE SEQUENCE</scope>
    <source>
        <strain evidence="4">211/11P</strain>
        <tissue evidence="4">Whole cell</tissue>
    </source>
</reference>
<reference evidence="4" key="1">
    <citation type="journal article" date="2019" name="Plant J.">
        <title>Chlorella vulgaris genome assembly and annotation reveals the molecular basis for metabolic acclimation to high light conditions.</title>
        <authorList>
            <person name="Cecchin M."/>
            <person name="Marcolungo L."/>
            <person name="Rossato M."/>
            <person name="Girolomoni L."/>
            <person name="Cosentino E."/>
            <person name="Cuine S."/>
            <person name="Li-Beisson Y."/>
            <person name="Delledonne M."/>
            <person name="Ballottari M."/>
        </authorList>
    </citation>
    <scope>NUCLEOTIDE SEQUENCE</scope>
    <source>
        <strain evidence="4">211/11P</strain>
    </source>
</reference>
<evidence type="ECO:0000313" key="5">
    <source>
        <dbReference type="Proteomes" id="UP001055712"/>
    </source>
</evidence>
<evidence type="ECO:0000256" key="1">
    <source>
        <dbReference type="ARBA" id="ARBA00023152"/>
    </source>
</evidence>
<keyword evidence="1" id="KW-0324">Glycolysis</keyword>
<organism evidence="4 5">
    <name type="scientific">Chlorella vulgaris</name>
    <name type="common">Green alga</name>
    <dbReference type="NCBI Taxonomy" id="3077"/>
    <lineage>
        <taxon>Eukaryota</taxon>
        <taxon>Viridiplantae</taxon>
        <taxon>Chlorophyta</taxon>
        <taxon>core chlorophytes</taxon>
        <taxon>Trebouxiophyceae</taxon>
        <taxon>Chlorellales</taxon>
        <taxon>Chlorellaceae</taxon>
        <taxon>Chlorella clade</taxon>
        <taxon>Chlorella</taxon>
    </lineage>
</organism>
<evidence type="ECO:0000256" key="3">
    <source>
        <dbReference type="ARBA" id="ARBA00038362"/>
    </source>
</evidence>
<evidence type="ECO:0000256" key="2">
    <source>
        <dbReference type="ARBA" id="ARBA00023235"/>
    </source>
</evidence>
<dbReference type="OrthoDB" id="496981at2759"/>
<dbReference type="InterPro" id="IPR050275">
    <property type="entry name" value="PGM_Phosphatase"/>
</dbReference>
<evidence type="ECO:0000313" key="4">
    <source>
        <dbReference type="EMBL" id="KAI3425092.1"/>
    </source>
</evidence>
<dbReference type="CDD" id="cd07067">
    <property type="entry name" value="HP_PGM_like"/>
    <property type="match status" value="1"/>
</dbReference>
<comment type="caution">
    <text evidence="4">The sequence shown here is derived from an EMBL/GenBank/DDBJ whole genome shotgun (WGS) entry which is preliminary data.</text>
</comment>
<keyword evidence="5" id="KW-1185">Reference proteome</keyword>
<name>A0A9D4YTB9_CHLVU</name>
<comment type="similarity">
    <text evidence="3">Belongs to the phosphoglycerate mutase family.</text>
</comment>
<dbReference type="Pfam" id="PF00300">
    <property type="entry name" value="His_Phos_1"/>
    <property type="match status" value="2"/>
</dbReference>
<keyword evidence="2" id="KW-0413">Isomerase</keyword>
<dbReference type="InterPro" id="IPR001345">
    <property type="entry name" value="PG/BPGM_mutase_AS"/>
</dbReference>
<evidence type="ECO:0008006" key="6">
    <source>
        <dbReference type="Google" id="ProtNLM"/>
    </source>
</evidence>
<dbReference type="PANTHER" id="PTHR48100:SF1">
    <property type="entry name" value="HISTIDINE PHOSPHATASE FAMILY PROTEIN-RELATED"/>
    <property type="match status" value="1"/>
</dbReference>
<dbReference type="EMBL" id="SIDB01000012">
    <property type="protein sequence ID" value="KAI3425092.1"/>
    <property type="molecule type" value="Genomic_DNA"/>
</dbReference>
<gene>
    <name evidence="4" type="ORF">D9Q98_008470</name>
</gene>
<dbReference type="Proteomes" id="UP001055712">
    <property type="component" value="Unassembled WGS sequence"/>
</dbReference>
<dbReference type="SUPFAM" id="SSF53254">
    <property type="entry name" value="Phosphoglycerate mutase-like"/>
    <property type="match status" value="1"/>
</dbReference>
<sequence length="287" mass="32615">MTISVSNEVEDEQALAASPLRLQLVPHRHTKIVHLIRHGQGFHNVAGHADYSQYKSFDYIDSHLTDFGWHQAWALNWHIKQLGSRFRVDAVVVSPLTRTLETAAGVFGSGPWREGSNSQPPLMLEQTVVPGKRAAHHAIAAEGCPPFIAWEGCREQLGKHPCDKRRPMREISPSFPAVDFSLLESDEDNLWLSADWRESHDEIRKRGVEFVRWLQQRPEQHIAVVSHSAFLFFMMSNFGRGAATSVQSELHKWYDNCEMRTVVLCDEDGAHNHADPLWFQGGQHSVK</sequence>
<dbReference type="SMART" id="SM00855">
    <property type="entry name" value="PGAM"/>
    <property type="match status" value="1"/>
</dbReference>
<dbReference type="PANTHER" id="PTHR48100">
    <property type="entry name" value="BROAD-SPECIFICITY PHOSPHATASE YOR283W-RELATED"/>
    <property type="match status" value="1"/>
</dbReference>
<dbReference type="AlphaFoldDB" id="A0A9D4YTB9"/>
<dbReference type="InterPro" id="IPR013078">
    <property type="entry name" value="His_Pase_superF_clade-1"/>
</dbReference>
<accession>A0A9D4YTB9</accession>
<dbReference type="PROSITE" id="PS00175">
    <property type="entry name" value="PG_MUTASE"/>
    <property type="match status" value="1"/>
</dbReference>
<dbReference type="InterPro" id="IPR029033">
    <property type="entry name" value="His_PPase_superfam"/>
</dbReference>
<dbReference type="Gene3D" id="3.40.50.1240">
    <property type="entry name" value="Phosphoglycerate mutase-like"/>
    <property type="match status" value="1"/>
</dbReference>